<dbReference type="GO" id="GO:0006355">
    <property type="term" value="P:regulation of DNA-templated transcription"/>
    <property type="evidence" value="ECO:0007669"/>
    <property type="project" value="TreeGrafter"/>
</dbReference>
<evidence type="ECO:0000313" key="2">
    <source>
        <dbReference type="EMBL" id="TKH44320.1"/>
    </source>
</evidence>
<gene>
    <name evidence="2" type="ORF">C1I60_13445</name>
</gene>
<comment type="caution">
    <text evidence="2">The sequence shown here is derived from an EMBL/GenBank/DDBJ whole genome shotgun (WGS) entry which is preliminary data.</text>
</comment>
<dbReference type="SUPFAM" id="SSF52317">
    <property type="entry name" value="Class I glutamine amidotransferase-like"/>
    <property type="match status" value="1"/>
</dbReference>
<reference evidence="2 3" key="1">
    <citation type="submission" date="2018-01" db="EMBL/GenBank/DDBJ databases">
        <title>Bacillales members from the olive rhizosphere are effective biological control agents against Verticillium dahliae.</title>
        <authorList>
            <person name="Gomez-Lama C."/>
            <person name="Legarda G."/>
            <person name="Ruano-Rosa D."/>
            <person name="Pizarro-Tobias P."/>
            <person name="Valverde-Corredor A."/>
            <person name="Niqui J.L."/>
            <person name="Trivino J.C."/>
            <person name="Roca A."/>
            <person name="Mercado-Blanco J."/>
        </authorList>
    </citation>
    <scope>NUCLEOTIDE SEQUENCE [LARGE SCALE GENOMIC DNA]</scope>
    <source>
        <strain evidence="2 3">PIC167</strain>
    </source>
</reference>
<dbReference type="Pfam" id="PF01965">
    <property type="entry name" value="DJ-1_PfpI"/>
    <property type="match status" value="1"/>
</dbReference>
<proteinExistence type="predicted"/>
<sequence>MKTYVFIYEGFVQFEIMLATYFLRTRGEIIPFAISKDPVTSYEGFSVLPLCSIDQVDMESVDLLVIPGGDISGVAANKHLHKLLQQLHQNKKGIGAICGGTLLLGQAGVLNGRSFTTNVVEEMEKLGPQGTFVNTNVVTDGHIVTAKANAYVDFGIELGKLMDIYENEQDLEETISFFKYFEPLN</sequence>
<dbReference type="EMBL" id="PNXQ01000012">
    <property type="protein sequence ID" value="TKH44320.1"/>
    <property type="molecule type" value="Genomic_DNA"/>
</dbReference>
<dbReference type="Gene3D" id="3.40.50.880">
    <property type="match status" value="1"/>
</dbReference>
<dbReference type="PANTHER" id="PTHR43130">
    <property type="entry name" value="ARAC-FAMILY TRANSCRIPTIONAL REGULATOR"/>
    <property type="match status" value="1"/>
</dbReference>
<dbReference type="InterPro" id="IPR052158">
    <property type="entry name" value="INH-QAR"/>
</dbReference>
<evidence type="ECO:0000313" key="3">
    <source>
        <dbReference type="Proteomes" id="UP000308114"/>
    </source>
</evidence>
<dbReference type="AlphaFoldDB" id="A0A4U2PZS5"/>
<protein>
    <submittedName>
        <fullName evidence="2">Thij/pfpi family protein</fullName>
    </submittedName>
</protein>
<dbReference type="RefSeq" id="WP_137062147.1">
    <property type="nucleotide sequence ID" value="NZ_PNXQ01000012.1"/>
</dbReference>
<feature type="domain" description="DJ-1/PfpI" evidence="1">
    <location>
        <begin position="2"/>
        <end position="158"/>
    </location>
</feature>
<organism evidence="2 3">
    <name type="scientific">Paenibacillus terrae</name>
    <dbReference type="NCBI Taxonomy" id="159743"/>
    <lineage>
        <taxon>Bacteria</taxon>
        <taxon>Bacillati</taxon>
        <taxon>Bacillota</taxon>
        <taxon>Bacilli</taxon>
        <taxon>Bacillales</taxon>
        <taxon>Paenibacillaceae</taxon>
        <taxon>Paenibacillus</taxon>
    </lineage>
</organism>
<dbReference type="PANTHER" id="PTHR43130:SF3">
    <property type="entry name" value="HTH-TYPE TRANSCRIPTIONAL REGULATOR RV1931C"/>
    <property type="match status" value="1"/>
</dbReference>
<dbReference type="InterPro" id="IPR029062">
    <property type="entry name" value="Class_I_gatase-like"/>
</dbReference>
<dbReference type="Proteomes" id="UP000308114">
    <property type="component" value="Unassembled WGS sequence"/>
</dbReference>
<dbReference type="InterPro" id="IPR002818">
    <property type="entry name" value="DJ-1/PfpI"/>
</dbReference>
<accession>A0A4U2PZS5</accession>
<name>A0A4U2PZS5_9BACL</name>
<evidence type="ECO:0000259" key="1">
    <source>
        <dbReference type="Pfam" id="PF01965"/>
    </source>
</evidence>